<dbReference type="EMBL" id="ML143520">
    <property type="protein sequence ID" value="TBU22970.1"/>
    <property type="molecule type" value="Genomic_DNA"/>
</dbReference>
<feature type="region of interest" description="Disordered" evidence="1">
    <location>
        <begin position="50"/>
        <end position="81"/>
    </location>
</feature>
<sequence length="81" mass="9066">MSPPERCSQPVSSSDFSKCAGPSGASDRRYTSGYMHDLYKEGPRRWKTLRTRARSPLAPHIRPSSASSQQRKVDGVHSRPH</sequence>
<accession>A0A4Q9M7G9</accession>
<dbReference type="Proteomes" id="UP000292957">
    <property type="component" value="Unassembled WGS sequence"/>
</dbReference>
<name>A0A4Q9M7G9_9APHY</name>
<proteinExistence type="predicted"/>
<dbReference type="Proteomes" id="UP000292082">
    <property type="component" value="Unassembled WGS sequence"/>
</dbReference>
<feature type="region of interest" description="Disordered" evidence="1">
    <location>
        <begin position="1"/>
        <end position="36"/>
    </location>
</feature>
<organism evidence="2">
    <name type="scientific">Dichomitus squalens</name>
    <dbReference type="NCBI Taxonomy" id="114155"/>
    <lineage>
        <taxon>Eukaryota</taxon>
        <taxon>Fungi</taxon>
        <taxon>Dikarya</taxon>
        <taxon>Basidiomycota</taxon>
        <taxon>Agaricomycotina</taxon>
        <taxon>Agaricomycetes</taxon>
        <taxon>Polyporales</taxon>
        <taxon>Polyporaceae</taxon>
        <taxon>Dichomitus</taxon>
    </lineage>
</organism>
<keyword evidence="4" id="KW-1185">Reference proteome</keyword>
<evidence type="ECO:0000313" key="3">
    <source>
        <dbReference type="EMBL" id="TBU64241.1"/>
    </source>
</evidence>
<dbReference type="EMBL" id="ML145086">
    <property type="protein sequence ID" value="TBU64241.1"/>
    <property type="molecule type" value="Genomic_DNA"/>
</dbReference>
<evidence type="ECO:0000313" key="4">
    <source>
        <dbReference type="Proteomes" id="UP000292082"/>
    </source>
</evidence>
<feature type="compositionally biased region" description="Basic and acidic residues" evidence="1">
    <location>
        <begin position="71"/>
        <end position="81"/>
    </location>
</feature>
<evidence type="ECO:0000313" key="2">
    <source>
        <dbReference type="EMBL" id="TBU22970.1"/>
    </source>
</evidence>
<gene>
    <name evidence="3" type="ORF">BD310DRAFT_806445</name>
    <name evidence="2" type="ORF">BD311DRAFT_674909</name>
</gene>
<protein>
    <submittedName>
        <fullName evidence="2">Uncharacterized protein</fullName>
    </submittedName>
</protein>
<dbReference type="AlphaFoldDB" id="A0A4Q9M7G9"/>
<reference evidence="2 4" key="1">
    <citation type="submission" date="2019-01" db="EMBL/GenBank/DDBJ databases">
        <title>Draft genome sequences of three monokaryotic isolates of the white-rot basidiomycete fungus Dichomitus squalens.</title>
        <authorList>
            <consortium name="DOE Joint Genome Institute"/>
            <person name="Lopez S.C."/>
            <person name="Andreopoulos B."/>
            <person name="Pangilinan J."/>
            <person name="Lipzen A."/>
            <person name="Riley R."/>
            <person name="Ahrendt S."/>
            <person name="Ng V."/>
            <person name="Barry K."/>
            <person name="Daum C."/>
            <person name="Grigoriev I.V."/>
            <person name="Hilden K.S."/>
            <person name="Makela M.R."/>
            <person name="de Vries R.P."/>
        </authorList>
    </citation>
    <scope>NUCLEOTIDE SEQUENCE [LARGE SCALE GENOMIC DNA]</scope>
    <source>
        <strain evidence="3 4">CBS 464.89</strain>
        <strain evidence="2">OM18370.1</strain>
    </source>
</reference>
<evidence type="ECO:0000256" key="1">
    <source>
        <dbReference type="SAM" id="MobiDB-lite"/>
    </source>
</evidence>